<dbReference type="InterPro" id="IPR050188">
    <property type="entry name" value="RluA_PseudoU_synthase"/>
</dbReference>
<feature type="domain" description="Pseudouridine synthase RsuA/RluA-like" evidence="2">
    <location>
        <begin position="511"/>
        <end position="551"/>
    </location>
</feature>
<comment type="caution">
    <text evidence="3">The sequence shown here is derived from an EMBL/GenBank/DDBJ whole genome shotgun (WGS) entry which is preliminary data.</text>
</comment>
<gene>
    <name evidence="3" type="ORF">BESB_011690</name>
</gene>
<dbReference type="RefSeq" id="XP_029216566.1">
    <property type="nucleotide sequence ID" value="XM_029359899.1"/>
</dbReference>
<dbReference type="STRING" id="94643.A0A2A9MAB6"/>
<dbReference type="GO" id="GO:0009982">
    <property type="term" value="F:pseudouridine synthase activity"/>
    <property type="evidence" value="ECO:0007669"/>
    <property type="project" value="InterPro"/>
</dbReference>
<organism evidence="3 4">
    <name type="scientific">Besnoitia besnoiti</name>
    <name type="common">Apicomplexan protozoan</name>
    <dbReference type="NCBI Taxonomy" id="94643"/>
    <lineage>
        <taxon>Eukaryota</taxon>
        <taxon>Sar</taxon>
        <taxon>Alveolata</taxon>
        <taxon>Apicomplexa</taxon>
        <taxon>Conoidasida</taxon>
        <taxon>Coccidia</taxon>
        <taxon>Eucoccidiorida</taxon>
        <taxon>Eimeriorina</taxon>
        <taxon>Sarcocystidae</taxon>
        <taxon>Besnoitia</taxon>
    </lineage>
</organism>
<reference evidence="3 4" key="1">
    <citation type="submission" date="2017-09" db="EMBL/GenBank/DDBJ databases">
        <title>Genome sequencing of Besnoitia besnoiti strain Bb-Ger1.</title>
        <authorList>
            <person name="Schares G."/>
            <person name="Venepally P."/>
            <person name="Lorenzi H.A."/>
        </authorList>
    </citation>
    <scope>NUCLEOTIDE SEQUENCE [LARGE SCALE GENOMIC DNA]</scope>
    <source>
        <strain evidence="3 4">Bb-Ger1</strain>
    </source>
</reference>
<dbReference type="PROSITE" id="PS01129">
    <property type="entry name" value="PSI_RLU"/>
    <property type="match status" value="1"/>
</dbReference>
<feature type="compositionally biased region" description="Polar residues" evidence="1">
    <location>
        <begin position="431"/>
        <end position="442"/>
    </location>
</feature>
<feature type="domain" description="Pseudouridine synthase RsuA/RluA-like" evidence="2">
    <location>
        <begin position="157"/>
        <end position="247"/>
    </location>
</feature>
<feature type="compositionally biased region" description="Basic and acidic residues" evidence="1">
    <location>
        <begin position="375"/>
        <end position="392"/>
    </location>
</feature>
<dbReference type="VEuPathDB" id="ToxoDB:BESB_011690"/>
<feature type="region of interest" description="Disordered" evidence="1">
    <location>
        <begin position="285"/>
        <end position="399"/>
    </location>
</feature>
<feature type="region of interest" description="Disordered" evidence="1">
    <location>
        <begin position="776"/>
        <end position="799"/>
    </location>
</feature>
<dbReference type="PANTHER" id="PTHR21600:SF40">
    <property type="entry name" value="PSEUDOURIDYLATE SYNTHASE RPUSD2"/>
    <property type="match status" value="1"/>
</dbReference>
<dbReference type="InterPro" id="IPR006145">
    <property type="entry name" value="PsdUridine_synth_RsuA/RluA"/>
</dbReference>
<feature type="compositionally biased region" description="Polar residues" evidence="1">
    <location>
        <begin position="298"/>
        <end position="320"/>
    </location>
</feature>
<evidence type="ECO:0000313" key="4">
    <source>
        <dbReference type="Proteomes" id="UP000224006"/>
    </source>
</evidence>
<sequence>MDAQNETRSRVPNRAAALSAAMAGDAPAYPLSGGEAGDVTTSAPRFPVPDDFKVVADPVYRAVKVVPPYWHTFETDVKMRWRDRSIFEVVTSEFRSRPTSYYQHAIDSGKFILVNQRACTRDTVLRNGDHLTHRTLEIEFAIPAATPVRILYEDEELLAVFKPAGIPVHPQGRYTQASLTGILKRFHLRQDASAYLHPINRLDRVTAGVVILAKNPTQARTLTTAIASAIKIYVARVRGNFAEIVERVRAAARACPPSAERGVSLEVTATAAACSTDADTFDERKLSRADEHRDGRGTKNNFVNGLTHENTTDSNSTGSAPTLLRETDTSPDAPSLEKDISGTAEHRKSPESAPSVTERRKRKEEKRRQKAEKKLRREEQYEQRQREHELKMSRQNAADEDFSIEEATRRGIFSVITVSAPHKRPPVSCRSAEQTTSATGDHSTVLASNDAACAEGACEGRASGSPGGCCSRTQDPSPEVQHEQTWLKVSARLVVSSCLVGRQLAVGWNEELGKEAETVFKTLHYDENSGTSLVACVPLTGRTHQIRKHLHILGASIIGDALYSSSSTSRIPESPLESSPEDIVAVTSLADSTVAKNRPPGDASALPRRASSERSVPVSFSLDELREVNRGSIDCICPQCRRLTNTNSTALDTSQVGDCRFLGALREIAGLSDVAVSPDGQTAEARYVIEEPCAIDLISFAYLFDTPSNGSGAAATDAPRGCDASEWLQPTAGDGKIETPKGLRSDCGFPEVAAAAEAAHGRRKSPGVTTCVHRTESKGLAGASPSDRTGKASTPDAAVASPCHSTRFLIACPPDIMPTWTYPAAPQELRSLFGCLRALRKFNKSSEAGASR</sequence>
<dbReference type="SUPFAM" id="SSF55120">
    <property type="entry name" value="Pseudouridine synthase"/>
    <property type="match status" value="2"/>
</dbReference>
<feature type="region of interest" description="Disordered" evidence="1">
    <location>
        <begin position="422"/>
        <end position="442"/>
    </location>
</feature>
<keyword evidence="4" id="KW-1185">Reference proteome</keyword>
<dbReference type="InterPro" id="IPR006224">
    <property type="entry name" value="PsdUridine_synth_RluA-like_CS"/>
</dbReference>
<dbReference type="GO" id="GO:0003723">
    <property type="term" value="F:RNA binding"/>
    <property type="evidence" value="ECO:0007669"/>
    <property type="project" value="InterPro"/>
</dbReference>
<dbReference type="OrthoDB" id="424794at2759"/>
<name>A0A2A9MAB6_BESBE</name>
<dbReference type="Gene3D" id="3.30.2350.10">
    <property type="entry name" value="Pseudouridine synthase"/>
    <property type="match status" value="2"/>
</dbReference>
<dbReference type="PANTHER" id="PTHR21600">
    <property type="entry name" value="MITOCHONDRIAL RNA PSEUDOURIDINE SYNTHASE"/>
    <property type="match status" value="1"/>
</dbReference>
<evidence type="ECO:0000259" key="2">
    <source>
        <dbReference type="Pfam" id="PF00849"/>
    </source>
</evidence>
<protein>
    <submittedName>
        <fullName evidence="3">RNA pseudouridine synthase superfamily protein</fullName>
    </submittedName>
</protein>
<proteinExistence type="predicted"/>
<accession>A0A2A9MAB6</accession>
<dbReference type="GeneID" id="40306231"/>
<feature type="compositionally biased region" description="Basic and acidic residues" evidence="1">
    <location>
        <begin position="285"/>
        <end position="297"/>
    </location>
</feature>
<feature type="compositionally biased region" description="Basic and acidic residues" evidence="1">
    <location>
        <begin position="335"/>
        <end position="350"/>
    </location>
</feature>
<dbReference type="InterPro" id="IPR020103">
    <property type="entry name" value="PsdUridine_synth_cat_dom_sf"/>
</dbReference>
<dbReference type="AlphaFoldDB" id="A0A2A9MAB6"/>
<dbReference type="Proteomes" id="UP000224006">
    <property type="component" value="Chromosome IX"/>
</dbReference>
<evidence type="ECO:0000256" key="1">
    <source>
        <dbReference type="SAM" id="MobiDB-lite"/>
    </source>
</evidence>
<dbReference type="EMBL" id="NWUJ01000010">
    <property type="protein sequence ID" value="PFH32557.1"/>
    <property type="molecule type" value="Genomic_DNA"/>
</dbReference>
<dbReference type="GO" id="GO:0000455">
    <property type="term" value="P:enzyme-directed rRNA pseudouridine synthesis"/>
    <property type="evidence" value="ECO:0007669"/>
    <property type="project" value="TreeGrafter"/>
</dbReference>
<dbReference type="Pfam" id="PF00849">
    <property type="entry name" value="PseudoU_synth_2"/>
    <property type="match status" value="2"/>
</dbReference>
<feature type="compositionally biased region" description="Basic residues" evidence="1">
    <location>
        <begin position="359"/>
        <end position="374"/>
    </location>
</feature>
<dbReference type="KEGG" id="bbes:BESB_011690"/>
<evidence type="ECO:0000313" key="3">
    <source>
        <dbReference type="EMBL" id="PFH32557.1"/>
    </source>
</evidence>